<evidence type="ECO:0000256" key="12">
    <source>
        <dbReference type="NCBIfam" id="TIGR02414"/>
    </source>
</evidence>
<dbReference type="InterPro" id="IPR001930">
    <property type="entry name" value="Peptidase_M1"/>
</dbReference>
<keyword evidence="11" id="KW-0482">Metalloprotease</keyword>
<evidence type="ECO:0000256" key="6">
    <source>
        <dbReference type="ARBA" id="ARBA00022438"/>
    </source>
</evidence>
<keyword evidence="9 17" id="KW-0378">Hydrolase</keyword>
<dbReference type="Gene3D" id="2.60.40.1840">
    <property type="match status" value="1"/>
</dbReference>
<dbReference type="InterPro" id="IPR012779">
    <property type="entry name" value="Peptidase_M1_pepN"/>
</dbReference>
<evidence type="ECO:0000259" key="15">
    <source>
        <dbReference type="Pfam" id="PF17432"/>
    </source>
</evidence>
<reference evidence="18" key="1">
    <citation type="journal article" date="2019" name="Int. J. Syst. Evol. Microbiol.">
        <title>The Global Catalogue of Microorganisms (GCM) 10K type strain sequencing project: providing services to taxonomists for standard genome sequencing and annotation.</title>
        <authorList>
            <consortium name="The Broad Institute Genomics Platform"/>
            <consortium name="The Broad Institute Genome Sequencing Center for Infectious Disease"/>
            <person name="Wu L."/>
            <person name="Ma J."/>
        </authorList>
    </citation>
    <scope>NUCLEOTIDE SEQUENCE [LARGE SCALE GENOMIC DNA]</scope>
    <source>
        <strain evidence="18">CCM 7941</strain>
    </source>
</reference>
<dbReference type="EMBL" id="JBHRUV010000045">
    <property type="protein sequence ID" value="MFC3266526.1"/>
    <property type="molecule type" value="Genomic_DNA"/>
</dbReference>
<dbReference type="SUPFAM" id="SSF55486">
    <property type="entry name" value="Metalloproteases ('zincins'), catalytic domain"/>
    <property type="match status" value="1"/>
</dbReference>
<dbReference type="InterPro" id="IPR035414">
    <property type="entry name" value="Peptidase_M1_pepN_Ig-like"/>
</dbReference>
<keyword evidence="18" id="KW-1185">Reference proteome</keyword>
<feature type="domain" description="Peptidase M1 alanyl aminopeptidase C-terminal" evidence="15">
    <location>
        <begin position="560"/>
        <end position="883"/>
    </location>
</feature>
<evidence type="ECO:0000259" key="16">
    <source>
        <dbReference type="Pfam" id="PF17900"/>
    </source>
</evidence>
<dbReference type="Pfam" id="PF17432">
    <property type="entry name" value="DUF3458_C"/>
    <property type="match status" value="1"/>
</dbReference>
<dbReference type="Pfam" id="PF17900">
    <property type="entry name" value="Peptidase_M1_N"/>
    <property type="match status" value="1"/>
</dbReference>
<evidence type="ECO:0000259" key="14">
    <source>
        <dbReference type="Pfam" id="PF11940"/>
    </source>
</evidence>
<evidence type="ECO:0000256" key="9">
    <source>
        <dbReference type="ARBA" id="ARBA00022801"/>
    </source>
</evidence>
<dbReference type="Gene3D" id="1.10.390.10">
    <property type="entry name" value="Neutral Protease Domain 2"/>
    <property type="match status" value="1"/>
</dbReference>
<accession>A0ABV7LFB7</accession>
<feature type="domain" description="Peptidase M1 alanyl aminopeptidase Ig-like fold" evidence="14">
    <location>
        <begin position="450"/>
        <end position="552"/>
    </location>
</feature>
<evidence type="ECO:0000259" key="13">
    <source>
        <dbReference type="Pfam" id="PF01433"/>
    </source>
</evidence>
<dbReference type="InterPro" id="IPR014782">
    <property type="entry name" value="Peptidase_M1_dom"/>
</dbReference>
<dbReference type="SUPFAM" id="SSF63737">
    <property type="entry name" value="Leukotriene A4 hydrolase N-terminal domain"/>
    <property type="match status" value="1"/>
</dbReference>
<comment type="similarity">
    <text evidence="3">Belongs to the peptidase M1 family.</text>
</comment>
<keyword evidence="7" id="KW-0645">Protease</keyword>
<comment type="caution">
    <text evidence="17">The sequence shown here is derived from an EMBL/GenBank/DDBJ whole genome shotgun (WGS) entry which is preliminary data.</text>
</comment>
<dbReference type="PANTHER" id="PTHR46322">
    <property type="entry name" value="PUROMYCIN-SENSITIVE AMINOPEPTIDASE"/>
    <property type="match status" value="1"/>
</dbReference>
<dbReference type="Gene3D" id="2.60.40.1730">
    <property type="entry name" value="tricorn interacting facor f3 domain"/>
    <property type="match status" value="1"/>
</dbReference>
<dbReference type="Pfam" id="PF01433">
    <property type="entry name" value="Peptidase_M1"/>
    <property type="match status" value="1"/>
</dbReference>
<dbReference type="RefSeq" id="WP_376832559.1">
    <property type="nucleotide sequence ID" value="NZ_JBHLWR010000006.1"/>
</dbReference>
<sequence>MRSETPPIVRLADYRPTDYLIDAVDLDIRLAPDDTLVTAELSLRPNPAGMAGAPLRLDGDELELVSFALDGQTPPAGAWEASPQGLTLRAPPQRPFRLRIQTRLNPAANTRLMGLYRSSGVYCTQCEAEGFRRITYFLDRPDVLSVYTTRIEADAAEAPLLLGNGNPQERGELPGGRHYAVWRDPFPKPCYLFALVAGRLDSVSRTFVTRSGRPVQIAIHVEPGKADRAAYALDALERSMRWDEEVFGREYDLDVFNVVAVSDFNMGAMENKGLNIFNDRYVLASPDTATDLDYANIEAIIAHEYFHNWTGNRITCRDWFQLCLKEGLTVYRDHEFSADQRSRAVRRIADVRTLRSAQFVEDAGPLAHPVRPEQYSEINNFYTATVYEKGAELVRMLGILIGPEKFRAGMDLYFDRHDGQACTVEQFLACFAEVSGENLDHFARWYSQAGTPHVVARGAWDEQAAVWTLTLKQRTPPTPGQPEKRPQVIPVKMGLIGASGREIPLEPDGDAPLRGDVLVFDREELTVTFRNVTERPAPSLLRGFSAPVRLDVNLDDAGELLLFRADTDPFNRWQAAQNLMLKHIVKDVAAIRAGRGATRPGEPAFIGALGDFLATEGGRDPAFAAQALTAPGEGDVAREIGADIDPDAIHAARETLRAMTGRALAPALREIHARADASDGADISAAAAGRRALRNLALDLLAAADPEEGAELAERQFHAAANMTDRLAALNVLAALPGGRREAALAAFEARYRDDPLVLDKWFAVQAMIPEPDTVARVRRLMEHPAFTLTNPNRVRALLSAFSLSNPTQFARRDGEGFALVADAILAIDPKNPQVASRMLTAFRSWRTLEEPRRDQALAALQRIAARPGLSIDAQDILTRMLATK</sequence>
<keyword evidence="8" id="KW-0479">Metal-binding</keyword>
<dbReference type="CDD" id="cd09600">
    <property type="entry name" value="M1_APN"/>
    <property type="match status" value="1"/>
</dbReference>
<dbReference type="InterPro" id="IPR045357">
    <property type="entry name" value="Aminopeptidase_N-like_N"/>
</dbReference>
<dbReference type="PRINTS" id="PR00756">
    <property type="entry name" value="ALADIPTASE"/>
</dbReference>
<evidence type="ECO:0000256" key="11">
    <source>
        <dbReference type="ARBA" id="ARBA00023049"/>
    </source>
</evidence>
<dbReference type="Proteomes" id="UP001595536">
    <property type="component" value="Unassembled WGS sequence"/>
</dbReference>
<evidence type="ECO:0000256" key="7">
    <source>
        <dbReference type="ARBA" id="ARBA00022670"/>
    </source>
</evidence>
<evidence type="ECO:0000313" key="18">
    <source>
        <dbReference type="Proteomes" id="UP001595536"/>
    </source>
</evidence>
<gene>
    <name evidence="17" type="primary">pepN</name>
    <name evidence="17" type="ORF">ACFOEX_09185</name>
</gene>
<keyword evidence="6 17" id="KW-0031">Aminopeptidase</keyword>
<evidence type="ECO:0000313" key="17">
    <source>
        <dbReference type="EMBL" id="MFC3266526.1"/>
    </source>
</evidence>
<dbReference type="InterPro" id="IPR027268">
    <property type="entry name" value="Peptidase_M4/M1_CTD_sf"/>
</dbReference>
<comment type="cofactor">
    <cofactor evidence="2">
        <name>Zn(2+)</name>
        <dbReference type="ChEBI" id="CHEBI:29105"/>
    </cofactor>
</comment>
<dbReference type="PANTHER" id="PTHR46322:SF1">
    <property type="entry name" value="PUROMYCIN-SENSITIVE AMINOPEPTIDASE"/>
    <property type="match status" value="1"/>
</dbReference>
<protein>
    <recommendedName>
        <fullName evidence="5 12">Aminopeptidase N</fullName>
        <ecNumber evidence="4 12">3.4.11.2</ecNumber>
    </recommendedName>
</protein>
<proteinExistence type="inferred from homology"/>
<dbReference type="Gene3D" id="3.30.2010.30">
    <property type="match status" value="1"/>
</dbReference>
<dbReference type="Gene3D" id="1.25.50.10">
    <property type="entry name" value="Peptidase M1, alanyl aminopeptidase, C-terminal domain"/>
    <property type="match status" value="1"/>
</dbReference>
<evidence type="ECO:0000256" key="1">
    <source>
        <dbReference type="ARBA" id="ARBA00000098"/>
    </source>
</evidence>
<comment type="catalytic activity">
    <reaction evidence="1">
        <text>Release of an N-terminal amino acid, Xaa-|-Yaa- from a peptide, amide or arylamide. Xaa is preferably Ala, but may be most amino acids including Pro (slow action). When a terminal hydrophobic residue is followed by a prolyl residue, the two may be released as an intact Xaa-Pro dipeptide.</text>
        <dbReference type="EC" id="3.4.11.2"/>
    </reaction>
</comment>
<dbReference type="InterPro" id="IPR038438">
    <property type="entry name" value="PepN_Ig-like_sf"/>
</dbReference>
<dbReference type="InterPro" id="IPR042097">
    <property type="entry name" value="Aminopeptidase_N-like_N_sf"/>
</dbReference>
<evidence type="ECO:0000256" key="2">
    <source>
        <dbReference type="ARBA" id="ARBA00001947"/>
    </source>
</evidence>
<dbReference type="NCBIfam" id="TIGR02414">
    <property type="entry name" value="pepN_proteo"/>
    <property type="match status" value="1"/>
</dbReference>
<evidence type="ECO:0000256" key="8">
    <source>
        <dbReference type="ARBA" id="ARBA00022723"/>
    </source>
</evidence>
<dbReference type="EC" id="3.4.11.2" evidence="4 12"/>
<dbReference type="Pfam" id="PF11940">
    <property type="entry name" value="DUF3458"/>
    <property type="match status" value="1"/>
</dbReference>
<keyword evidence="10" id="KW-0862">Zinc</keyword>
<name>A0ABV7LFB7_9HYPH</name>
<feature type="domain" description="Peptidase M1 membrane alanine aminopeptidase" evidence="13">
    <location>
        <begin position="231"/>
        <end position="444"/>
    </location>
</feature>
<evidence type="ECO:0000256" key="10">
    <source>
        <dbReference type="ARBA" id="ARBA00022833"/>
    </source>
</evidence>
<evidence type="ECO:0000256" key="3">
    <source>
        <dbReference type="ARBA" id="ARBA00010136"/>
    </source>
</evidence>
<dbReference type="InterPro" id="IPR024601">
    <property type="entry name" value="Peptidase_M1_pepN_C"/>
</dbReference>
<evidence type="ECO:0000256" key="5">
    <source>
        <dbReference type="ARBA" id="ARBA00015611"/>
    </source>
</evidence>
<dbReference type="GO" id="GO:0016285">
    <property type="term" value="F:alanyl aminopeptidase activity"/>
    <property type="evidence" value="ECO:0007669"/>
    <property type="project" value="UniProtKB-EC"/>
</dbReference>
<dbReference type="InterPro" id="IPR037144">
    <property type="entry name" value="Peptidase_M1_pepN_C_sf"/>
</dbReference>
<evidence type="ECO:0000256" key="4">
    <source>
        <dbReference type="ARBA" id="ARBA00012564"/>
    </source>
</evidence>
<feature type="domain" description="Aminopeptidase N-like N-terminal" evidence="16">
    <location>
        <begin position="94"/>
        <end position="192"/>
    </location>
</feature>
<organism evidence="17 18">
    <name type="scientific">Camelimonas abortus</name>
    <dbReference type="NCBI Taxonomy" id="1017184"/>
    <lineage>
        <taxon>Bacteria</taxon>
        <taxon>Pseudomonadati</taxon>
        <taxon>Pseudomonadota</taxon>
        <taxon>Alphaproteobacteria</taxon>
        <taxon>Hyphomicrobiales</taxon>
        <taxon>Chelatococcaceae</taxon>
        <taxon>Camelimonas</taxon>
    </lineage>
</organism>